<reference evidence="3 5" key="1">
    <citation type="submission" date="2015-07" db="EMBL/GenBank/DDBJ databases">
        <title>Fjat-14205 dsm 2895.</title>
        <authorList>
            <person name="Liu B."/>
            <person name="Wang J."/>
            <person name="Zhu Y."/>
            <person name="Liu G."/>
            <person name="Chen Q."/>
            <person name="Chen Z."/>
            <person name="Lan J."/>
            <person name="Che J."/>
            <person name="Ge C."/>
            <person name="Shi H."/>
            <person name="Pan Z."/>
            <person name="Liu X."/>
        </authorList>
    </citation>
    <scope>NUCLEOTIDE SEQUENCE [LARGE SCALE GENOMIC DNA]</scope>
    <source>
        <strain evidence="3 5">DSM 2895</strain>
    </source>
</reference>
<dbReference type="InterPro" id="IPR050965">
    <property type="entry name" value="UPF0336/Enoyl-CoA_hydratase"/>
</dbReference>
<evidence type="ECO:0000259" key="2">
    <source>
        <dbReference type="Pfam" id="PF01575"/>
    </source>
</evidence>
<dbReference type="Pfam" id="PF01575">
    <property type="entry name" value="MaoC_dehydratas"/>
    <property type="match status" value="1"/>
</dbReference>
<dbReference type="Gene3D" id="3.10.129.10">
    <property type="entry name" value="Hotdog Thioesterase"/>
    <property type="match status" value="1"/>
</dbReference>
<dbReference type="InterPro" id="IPR002539">
    <property type="entry name" value="MaoC-like_dom"/>
</dbReference>
<dbReference type="GO" id="GO:0006633">
    <property type="term" value="P:fatty acid biosynthetic process"/>
    <property type="evidence" value="ECO:0007669"/>
    <property type="project" value="TreeGrafter"/>
</dbReference>
<evidence type="ECO:0000313" key="6">
    <source>
        <dbReference type="Proteomes" id="UP000182836"/>
    </source>
</evidence>
<name>A0A0D1UYK7_ANEMI</name>
<accession>A0A0D1UYK7</accession>
<dbReference type="FunFam" id="3.10.129.10:FF:000042">
    <property type="entry name" value="MaoC domain protein dehydratase"/>
    <property type="match status" value="1"/>
</dbReference>
<evidence type="ECO:0000313" key="3">
    <source>
        <dbReference type="EMBL" id="KON98251.1"/>
    </source>
</evidence>
<reference evidence="4 6" key="2">
    <citation type="submission" date="2016-10" db="EMBL/GenBank/DDBJ databases">
        <authorList>
            <person name="de Groot N.N."/>
        </authorList>
    </citation>
    <scope>NUCLEOTIDE SEQUENCE [LARGE SCALE GENOMIC DNA]</scope>
    <source>
        <strain evidence="4 6">DSM 2895</strain>
    </source>
</reference>
<dbReference type="SUPFAM" id="SSF54637">
    <property type="entry name" value="Thioesterase/thiol ester dehydrase-isomerase"/>
    <property type="match status" value="1"/>
</dbReference>
<dbReference type="RefSeq" id="WP_043068178.1">
    <property type="nucleotide sequence ID" value="NZ_BJOA01000005.1"/>
</dbReference>
<proteinExistence type="predicted"/>
<dbReference type="Proteomes" id="UP000182836">
    <property type="component" value="Unassembled WGS sequence"/>
</dbReference>
<dbReference type="EMBL" id="FNED01000001">
    <property type="protein sequence ID" value="SDI09896.1"/>
    <property type="molecule type" value="Genomic_DNA"/>
</dbReference>
<keyword evidence="1" id="KW-0456">Lyase</keyword>
<protein>
    <submittedName>
        <fullName evidence="3">3-hydroxybutyryl-CoA dehydratase</fullName>
    </submittedName>
    <submittedName>
        <fullName evidence="4">Acyl dehydratase</fullName>
    </submittedName>
</protein>
<dbReference type="STRING" id="47500.AF333_25280"/>
<dbReference type="PATRIC" id="fig|47500.12.peg.5781"/>
<evidence type="ECO:0000313" key="5">
    <source>
        <dbReference type="Proteomes" id="UP000037269"/>
    </source>
</evidence>
<dbReference type="PANTHER" id="PTHR43437:SF3">
    <property type="entry name" value="HYDROXYACYL-THIOESTER DEHYDRATASE TYPE 2, MITOCHONDRIAL"/>
    <property type="match status" value="1"/>
</dbReference>
<gene>
    <name evidence="3" type="ORF">AF333_25280</name>
    <name evidence="4" type="ORF">SAMN04487909_101543</name>
</gene>
<evidence type="ECO:0000256" key="1">
    <source>
        <dbReference type="ARBA" id="ARBA00023239"/>
    </source>
</evidence>
<dbReference type="PANTHER" id="PTHR43437">
    <property type="entry name" value="HYDROXYACYL-THIOESTER DEHYDRATASE TYPE 2, MITOCHONDRIAL-RELATED"/>
    <property type="match status" value="1"/>
</dbReference>
<dbReference type="OrthoDB" id="9801625at2"/>
<dbReference type="CDD" id="cd03449">
    <property type="entry name" value="R_hydratase"/>
    <property type="match status" value="1"/>
</dbReference>
<dbReference type="Proteomes" id="UP000037269">
    <property type="component" value="Unassembled WGS sequence"/>
</dbReference>
<keyword evidence="5" id="KW-1185">Reference proteome</keyword>
<sequence length="147" mass="16464">MDIYEKSKHVVERSYADIHIGDTAEVVKTITDEDIVAFAQLTGDVNPIHLDDEFAKKTFFKERIAHGMLTASFISAVLGTQLPGTNTIYLSQNLKFKAPVKIGDTITAVAEVIEKRDDKKLIKLRTNLVNQQQKIVVEGEAMVMKME</sequence>
<dbReference type="InterPro" id="IPR029069">
    <property type="entry name" value="HotDog_dom_sf"/>
</dbReference>
<dbReference type="GO" id="GO:0019171">
    <property type="term" value="F:(3R)-hydroxyacyl-[acyl-carrier-protein] dehydratase activity"/>
    <property type="evidence" value="ECO:0007669"/>
    <property type="project" value="TreeGrafter"/>
</dbReference>
<dbReference type="AlphaFoldDB" id="A0A0D1UYK7"/>
<feature type="domain" description="MaoC-like" evidence="2">
    <location>
        <begin position="26"/>
        <end position="128"/>
    </location>
</feature>
<organism evidence="3 5">
    <name type="scientific">Aneurinibacillus migulanus</name>
    <name type="common">Bacillus migulanus</name>
    <dbReference type="NCBI Taxonomy" id="47500"/>
    <lineage>
        <taxon>Bacteria</taxon>
        <taxon>Bacillati</taxon>
        <taxon>Bacillota</taxon>
        <taxon>Bacilli</taxon>
        <taxon>Bacillales</taxon>
        <taxon>Paenibacillaceae</taxon>
        <taxon>Aneurinibacillus group</taxon>
        <taxon>Aneurinibacillus</taxon>
    </lineage>
</organism>
<dbReference type="GeneID" id="42308439"/>
<dbReference type="EMBL" id="LGUG01000004">
    <property type="protein sequence ID" value="KON98251.1"/>
    <property type="molecule type" value="Genomic_DNA"/>
</dbReference>
<evidence type="ECO:0000313" key="4">
    <source>
        <dbReference type="EMBL" id="SDI09896.1"/>
    </source>
</evidence>